<evidence type="ECO:0000256" key="6">
    <source>
        <dbReference type="ARBA" id="ARBA00023002"/>
    </source>
</evidence>
<evidence type="ECO:0000256" key="3">
    <source>
        <dbReference type="ARBA" id="ARBA00022553"/>
    </source>
</evidence>
<dbReference type="Gene3D" id="3.40.366.10">
    <property type="entry name" value="Malonyl-Coenzyme A Acyl Carrier Protein, domain 2"/>
    <property type="match status" value="1"/>
</dbReference>
<dbReference type="FunFam" id="3.40.50.720:FF:000209">
    <property type="entry name" value="Polyketide synthase Pks12"/>
    <property type="match status" value="1"/>
</dbReference>
<dbReference type="Pfam" id="PF13602">
    <property type="entry name" value="ADH_zinc_N_2"/>
    <property type="match status" value="1"/>
</dbReference>
<evidence type="ECO:0000256" key="4">
    <source>
        <dbReference type="ARBA" id="ARBA00022679"/>
    </source>
</evidence>
<dbReference type="InterPro" id="IPR016039">
    <property type="entry name" value="Thiolase-like"/>
</dbReference>
<dbReference type="GO" id="GO:0006633">
    <property type="term" value="P:fatty acid biosynthetic process"/>
    <property type="evidence" value="ECO:0007669"/>
    <property type="project" value="InterPro"/>
</dbReference>
<dbReference type="InterPro" id="IPR020806">
    <property type="entry name" value="PKS_PP-bd"/>
</dbReference>
<dbReference type="Gene3D" id="3.10.129.110">
    <property type="entry name" value="Polyketide synthase dehydratase"/>
    <property type="match status" value="1"/>
</dbReference>
<dbReference type="InterPro" id="IPR036291">
    <property type="entry name" value="NAD(P)-bd_dom_sf"/>
</dbReference>
<dbReference type="SMART" id="SM00826">
    <property type="entry name" value="PKS_DH"/>
    <property type="match status" value="1"/>
</dbReference>
<dbReference type="Pfam" id="PF21089">
    <property type="entry name" value="PKS_DH_N"/>
    <property type="match status" value="1"/>
</dbReference>
<dbReference type="SUPFAM" id="SSF53335">
    <property type="entry name" value="S-adenosyl-L-methionine-dependent methyltransferases"/>
    <property type="match status" value="1"/>
</dbReference>
<evidence type="ECO:0000259" key="12">
    <source>
        <dbReference type="PROSITE" id="PS52019"/>
    </source>
</evidence>
<name>A0A0M9VWM5_ESCWE</name>
<dbReference type="GO" id="GO:0004312">
    <property type="term" value="F:fatty acid synthase activity"/>
    <property type="evidence" value="ECO:0007669"/>
    <property type="project" value="TreeGrafter"/>
</dbReference>
<dbReference type="InterPro" id="IPR049551">
    <property type="entry name" value="PKS_DH_C"/>
</dbReference>
<evidence type="ECO:0000313" key="13">
    <source>
        <dbReference type="EMBL" id="KOS22233.1"/>
    </source>
</evidence>
<dbReference type="Pfam" id="PF02801">
    <property type="entry name" value="Ketoacyl-synt_C"/>
    <property type="match status" value="1"/>
</dbReference>
<dbReference type="Pfam" id="PF00698">
    <property type="entry name" value="Acyl_transf_1"/>
    <property type="match status" value="1"/>
</dbReference>
<dbReference type="InterPro" id="IPR050091">
    <property type="entry name" value="PKS_NRPS_Biosynth_Enz"/>
</dbReference>
<dbReference type="PROSITE" id="PS52019">
    <property type="entry name" value="PKS_MFAS_DH"/>
    <property type="match status" value="1"/>
</dbReference>
<evidence type="ECO:0000256" key="9">
    <source>
        <dbReference type="PROSITE-ProRule" id="PRU01363"/>
    </source>
</evidence>
<dbReference type="CDD" id="cd02440">
    <property type="entry name" value="AdoMet_MTases"/>
    <property type="match status" value="1"/>
</dbReference>
<dbReference type="Proteomes" id="UP000053831">
    <property type="component" value="Unassembled WGS sequence"/>
</dbReference>
<dbReference type="EMBL" id="LGSR01000006">
    <property type="protein sequence ID" value="KOS22233.1"/>
    <property type="molecule type" value="Genomic_DNA"/>
</dbReference>
<feature type="domain" description="Ketosynthase family 3 (KS3)" evidence="11">
    <location>
        <begin position="1"/>
        <end position="426"/>
    </location>
</feature>
<dbReference type="InterPro" id="IPR029063">
    <property type="entry name" value="SAM-dependent_MTases_sf"/>
</dbReference>
<dbReference type="SUPFAM" id="SSF53901">
    <property type="entry name" value="Thiolase-like"/>
    <property type="match status" value="1"/>
</dbReference>
<feature type="active site" description="Proton donor; for dehydratase activity" evidence="9">
    <location>
        <position position="1187"/>
    </location>
</feature>
<reference evidence="13 14" key="1">
    <citation type="submission" date="2015-07" db="EMBL/GenBank/DDBJ databases">
        <title>The genome of the fungus Escovopsis weberi, a specialized disease agent of ant agriculture.</title>
        <authorList>
            <person name="de Man T.J."/>
            <person name="Stajich J.E."/>
            <person name="Kubicek C.P."/>
            <person name="Chenthamara K."/>
            <person name="Atanasova L."/>
            <person name="Druzhinina I.S."/>
            <person name="Birnbaum S."/>
            <person name="Barribeau S.M."/>
            <person name="Teiling C."/>
            <person name="Suen G."/>
            <person name="Currie C."/>
            <person name="Gerardo N.M."/>
        </authorList>
    </citation>
    <scope>NUCLEOTIDE SEQUENCE [LARGE SCALE GENOMIC DNA]</scope>
</reference>
<keyword evidence="5" id="KW-0521">NADP</keyword>
<dbReference type="SUPFAM" id="SSF52151">
    <property type="entry name" value="FabD/lysophospholipase-like"/>
    <property type="match status" value="1"/>
</dbReference>
<dbReference type="STRING" id="150374.A0A0M9VWM5"/>
<dbReference type="SUPFAM" id="SSF55048">
    <property type="entry name" value="Probable ACP-binding domain of malonyl-CoA ACP transacylase"/>
    <property type="match status" value="1"/>
</dbReference>
<dbReference type="Pfam" id="PF00109">
    <property type="entry name" value="ketoacyl-synt"/>
    <property type="match status" value="1"/>
</dbReference>
<feature type="active site" description="Proton acceptor; for dehydratase activity" evidence="9">
    <location>
        <position position="994"/>
    </location>
</feature>
<dbReference type="PANTHER" id="PTHR43775">
    <property type="entry name" value="FATTY ACID SYNTHASE"/>
    <property type="match status" value="1"/>
</dbReference>
<comment type="caution">
    <text evidence="13">The sequence shown here is derived from an EMBL/GenBank/DDBJ whole genome shotgun (WGS) entry which is preliminary data.</text>
</comment>
<dbReference type="GO" id="GO:0016491">
    <property type="term" value="F:oxidoreductase activity"/>
    <property type="evidence" value="ECO:0007669"/>
    <property type="project" value="UniProtKB-KW"/>
</dbReference>
<proteinExistence type="predicted"/>
<dbReference type="InterPro" id="IPR049900">
    <property type="entry name" value="PKS_mFAS_DH"/>
</dbReference>
<evidence type="ECO:0000256" key="1">
    <source>
        <dbReference type="ARBA" id="ARBA00005179"/>
    </source>
</evidence>
<dbReference type="CDD" id="cd05195">
    <property type="entry name" value="enoyl_red"/>
    <property type="match status" value="1"/>
</dbReference>
<dbReference type="GO" id="GO:0044550">
    <property type="term" value="P:secondary metabolite biosynthetic process"/>
    <property type="evidence" value="ECO:0007669"/>
    <property type="project" value="TreeGrafter"/>
</dbReference>
<feature type="region of interest" description="N-terminal hotdog fold" evidence="9">
    <location>
        <begin position="962"/>
        <end position="1096"/>
    </location>
</feature>
<protein>
    <submittedName>
        <fullName evidence="13">Lovastatin nonaketide synthase</fullName>
    </submittedName>
</protein>
<dbReference type="InterPro" id="IPR006162">
    <property type="entry name" value="Ppantetheine_attach_site"/>
</dbReference>
<dbReference type="InterPro" id="IPR001227">
    <property type="entry name" value="Ac_transferase_dom_sf"/>
</dbReference>
<dbReference type="InterPro" id="IPR013217">
    <property type="entry name" value="Methyltransf_12"/>
</dbReference>
<dbReference type="InterPro" id="IPR032821">
    <property type="entry name" value="PKS_assoc"/>
</dbReference>
<dbReference type="PROSITE" id="PS50075">
    <property type="entry name" value="CARRIER"/>
    <property type="match status" value="1"/>
</dbReference>
<dbReference type="Gene3D" id="3.40.50.720">
    <property type="entry name" value="NAD(P)-binding Rossmann-like Domain"/>
    <property type="match status" value="1"/>
</dbReference>
<dbReference type="Gene3D" id="1.10.1200.10">
    <property type="entry name" value="ACP-like"/>
    <property type="match status" value="1"/>
</dbReference>
<dbReference type="Pfam" id="PF08659">
    <property type="entry name" value="KR"/>
    <property type="match status" value="1"/>
</dbReference>
<organism evidence="13 14">
    <name type="scientific">Escovopsis weberi</name>
    <dbReference type="NCBI Taxonomy" id="150374"/>
    <lineage>
        <taxon>Eukaryota</taxon>
        <taxon>Fungi</taxon>
        <taxon>Dikarya</taxon>
        <taxon>Ascomycota</taxon>
        <taxon>Pezizomycotina</taxon>
        <taxon>Sordariomycetes</taxon>
        <taxon>Hypocreomycetidae</taxon>
        <taxon>Hypocreales</taxon>
        <taxon>Hypocreaceae</taxon>
        <taxon>Escovopsis</taxon>
    </lineage>
</organism>
<dbReference type="SUPFAM" id="SSF51735">
    <property type="entry name" value="NAD(P)-binding Rossmann-fold domains"/>
    <property type="match status" value="2"/>
</dbReference>
<evidence type="ECO:0000313" key="14">
    <source>
        <dbReference type="Proteomes" id="UP000053831"/>
    </source>
</evidence>
<dbReference type="Gene3D" id="3.90.180.10">
    <property type="entry name" value="Medium-chain alcohol dehydrogenases, catalytic domain"/>
    <property type="match status" value="1"/>
</dbReference>
<feature type="region of interest" description="C-terminal hotdog fold" evidence="9">
    <location>
        <begin position="1126"/>
        <end position="1275"/>
    </location>
</feature>
<dbReference type="Pfam" id="PF23297">
    <property type="entry name" value="ACP_SdgA_C"/>
    <property type="match status" value="1"/>
</dbReference>
<dbReference type="InterPro" id="IPR020807">
    <property type="entry name" value="PKS_DH"/>
</dbReference>
<dbReference type="Gene3D" id="3.40.50.150">
    <property type="entry name" value="Vaccinia Virus protein VP39"/>
    <property type="match status" value="1"/>
</dbReference>
<dbReference type="InterPro" id="IPR014031">
    <property type="entry name" value="Ketoacyl_synth_C"/>
</dbReference>
<keyword evidence="4" id="KW-0808">Transferase</keyword>
<dbReference type="PANTHER" id="PTHR43775:SF29">
    <property type="entry name" value="ASPERFURANONE POLYKETIDE SYNTHASE AFOG-RELATED"/>
    <property type="match status" value="1"/>
</dbReference>
<dbReference type="GO" id="GO:0031177">
    <property type="term" value="F:phosphopantetheine binding"/>
    <property type="evidence" value="ECO:0007669"/>
    <property type="project" value="InterPro"/>
</dbReference>
<evidence type="ECO:0000256" key="5">
    <source>
        <dbReference type="ARBA" id="ARBA00022857"/>
    </source>
</evidence>
<dbReference type="SMART" id="SM00827">
    <property type="entry name" value="PKS_AT"/>
    <property type="match status" value="1"/>
</dbReference>
<dbReference type="InterPro" id="IPR036736">
    <property type="entry name" value="ACP-like_sf"/>
</dbReference>
<accession>A0A0M9VWM5</accession>
<dbReference type="InterPro" id="IPR014043">
    <property type="entry name" value="Acyl_transferase_dom"/>
</dbReference>
<evidence type="ECO:0000259" key="11">
    <source>
        <dbReference type="PROSITE" id="PS52004"/>
    </source>
</evidence>
<dbReference type="InterPro" id="IPR016035">
    <property type="entry name" value="Acyl_Trfase/lysoPLipase"/>
</dbReference>
<dbReference type="InterPro" id="IPR020841">
    <property type="entry name" value="PKS_Beta-ketoAc_synthase_dom"/>
</dbReference>
<comment type="pathway">
    <text evidence="1">Secondary metabolite biosynthesis.</text>
</comment>
<dbReference type="GO" id="GO:0004315">
    <property type="term" value="F:3-oxoacyl-[acyl-carrier-protein] synthase activity"/>
    <property type="evidence" value="ECO:0007669"/>
    <property type="project" value="InterPro"/>
</dbReference>
<dbReference type="InterPro" id="IPR009081">
    <property type="entry name" value="PP-bd_ACP"/>
</dbReference>
<dbReference type="PROSITE" id="PS00012">
    <property type="entry name" value="PHOSPHOPANTETHEINE"/>
    <property type="match status" value="1"/>
</dbReference>
<dbReference type="InterPro" id="IPR057326">
    <property type="entry name" value="KR_dom"/>
</dbReference>
<evidence type="ECO:0000256" key="2">
    <source>
        <dbReference type="ARBA" id="ARBA00022450"/>
    </source>
</evidence>
<feature type="domain" description="PKS/mFAS DH" evidence="12">
    <location>
        <begin position="962"/>
        <end position="1275"/>
    </location>
</feature>
<evidence type="ECO:0000256" key="8">
    <source>
        <dbReference type="ARBA" id="ARBA00023315"/>
    </source>
</evidence>
<sequence>MDPVAVVGFSFKLPQDAVDESSFWDVLQDRRSLMTTWPEDRGCVDSFHDNGSKKLNTLHGRGAHFVKEDPAVFDAPFFSITSKEAASMDPQQRWVLETAYHAFENAGIPIESLKGSRTAVFGCSMSDDYSRISGKDPDAAPRMAATGIAPSILSNRVSWYFHLRGPSMQIETACSSSMIGLDQACQSIRNGDATAALVFGCNVLLSPESSLFLSNMNFLSPDSLCYSFDHRANGYSRGEGIVAIVIKPLADAVRDGDVIRAVIRGTGSNQDGRTPTMTQPSAEAQEILIRHVYQKAGLSLDDTRYVEAHGTGTPTGDPIEMRAIGRIFRTHRSKDSPLFVGSVKSNLGHLEGASGLAGIVKTILALEKGAIPPNALFEKMNPDIDAEFYNVEVPTKKTVWPTTGLRRASVNSFGFGGSNAHVILDDALHYLQSRGLVGHHNCTVFSSSSGSPAVNGTTYSTGELVMNKDFAGYETSRSGQSFSPRLLVWTAADSDALDRVLRSYQPFCKAHISGSPRKLDQLSYTLARRRTHLPWRAFSIVDAASAEDGQMPMPRDKPVRASSASLGIAFVFTGQGAQYARMGLDLLRYPVFAETLRRADAVLTGLGCHWSLFDALNDQERINRPEFSQPLCTALQLALVELLKTFNIVPAAVVGHSSGEIAAAYAIGALSFEAACKVAYYRGQVVCKLKAASSSTPGAMMSVNLADSEVRSYMTKIGNINPETVHVACINSPLNCTLSASEEVIDEIKRHLDADGIFAAKLKSGVAYHSPAMESVAAEYEHLLASLASGPLQRRVSMISSITGQIVTPKLLSSAKYWVDNLVSPVRFADALDNLAKGAALKVGVANITDVIEIGPHAALRRPVLDTLAKAHEGKTAANESTMRYHSSLQRSKSALSTVLALLGSLFCHGHSVSIAAGNGHDTGTTPPPLVDCPKYPFDHSRRYWTESRLSKDFRLRRHHAGHLLGKPASDWNPLRPSFRNWLSIEAIPWLADHTISDTIIAPGAGSVVMAIEAVRHLYTGSLPVSGYIIKEAHFVQPIPVAREVHTATETALYVRPLRQQNEKEATCFEIGIFAYKGERWTECFRADVQIQFEEKIEPQVDRGLEKQAEWERILGLSKKSQGSCSDGIDSGAFYRFLRGHGLDYGPAFSLLQDVHWNRDDMSTARIEANPSVHQAGESPVHPAVLDAAVHLILAQVSEGMSGPMPTLVPQRLSNAWISAKAWALSGPSVRLTSVVRENTILGIKGSVYAVAEDGSALCAIENMEMVPVSQNAAPEERHDSDLLYTIEWKPDISALGSGDLQTLCDAEPVGEGRCTPAEYEKLDLAISKAAVHALQAVSDAGVDLSTLPSHLQRFAAMLKHRYGGEERLSKGSREDIMALLEECEATQPAWKLFTDVGRHLEYILRGETNPLDLFFASSSATAAFYASVFDELCDARFKAFIDLASHQNPGLRILEVGAGTGGMTRHVLAALKAFEQRTGASRFSEYTYTDLSPAFFEESRIELAEFSERMVYKKLDIEKDPRDEGFECAAYDMVIAGSVLHATSDLSKTLAHCRSLLKPGGHLISLEITAPDSAWANVGFGSLPGWWLAVEDWRQNGPLVTEEQWHALAQETGFSGLDLSLGYDTCVKLMVATAVEEASTPDADRLVLLDYQCRVVHLDEADHTTWAPDEVVVSLLEVDAPRLATLGEQEFLTLQRLMQRTQHLLWVVAPSPDARETSPHYGVALGFLRTIISEEPSKHIVSLSIGFNERGFKWTPRVYTGYVEKLLRKCFVAEKPSPEVEFVVRGGHLNIGRLSHEARIEDDRKSRVKPSLRNESWESEQALMLSVGTAGMLDTLRFVEDPQQEEALGPEEVEIEAKAWPVSFRDLFIALGRLSEQDLGYECAGVVSRAGSRAGFQPGDRVCMFVLGCMRSHPRTTADNVYRIPDSLSFEEAGAAFNPGMTAYHALVNVARIQAGEKVLIHSAAGSTGQMALWIAKRAGAEIFATVGYDDKKQLLMDVFGIPADHIFYSRNTSFARGIKRMTGGYGVDVVLNSLSGEGLRASWECIAPYGRFLEIGKMDIGSNASLPMGSFAKNVSFCAIDLHHIIEGNARLTSSLIRAVMDMLAKGEAASPAPLHPFPVSQVEQAFRFMQSGKNTGRIILTASPGDVVPKFVRKKSSWTFDADASYLVAGGFGGLGRAILRWMAKKGARNLIVPSRSGPSSQAAKDLIMELEGGGARVVALPCNVGSATDLEALLRRCADMPPIRGCINSAMSLNDAVYEGMTHAQWEATIRSKVDSSWNLHEQLPASLDFFVLLASLSGIYGSLAQSNYAAGCTFQDALARHRARLGRGGTSVSLDLGWMRDIGIVSEREDYQRNRGHARDMNPVDGADLLALLEHYCDPGLRRGLGGEDDSQLLVGAVTPLDLARAETPQTATAAGFEARPLFAGFAVAAAAVTSGRSGRKRPAHDEQQPSEDNASALFRQAGGPKERAAVVVGALARRLARALSISPGDVDAMRPLSDYGVDSLMAVELRNWIKRDFEAAVAVFDIMGGNISIGAVGALVVDRAKDA</sequence>
<dbReference type="Gene3D" id="3.40.47.10">
    <property type="match status" value="1"/>
</dbReference>
<dbReference type="InterPro" id="IPR013968">
    <property type="entry name" value="PKS_KR"/>
</dbReference>
<dbReference type="InterPro" id="IPR042104">
    <property type="entry name" value="PKS_dehydratase_sf"/>
</dbReference>
<dbReference type="SMART" id="SM00823">
    <property type="entry name" value="PKS_PP"/>
    <property type="match status" value="1"/>
</dbReference>
<dbReference type="InterPro" id="IPR014030">
    <property type="entry name" value="Ketoacyl_synth_N"/>
</dbReference>
<dbReference type="OrthoDB" id="329835at2759"/>
<keyword evidence="7" id="KW-0511">Multifunctional enzyme</keyword>
<evidence type="ECO:0000256" key="7">
    <source>
        <dbReference type="ARBA" id="ARBA00023268"/>
    </source>
</evidence>
<dbReference type="Gene3D" id="3.30.70.3290">
    <property type="match status" value="1"/>
</dbReference>
<dbReference type="PROSITE" id="PS00606">
    <property type="entry name" value="KS3_1"/>
    <property type="match status" value="1"/>
</dbReference>
<dbReference type="InterPro" id="IPR020843">
    <property type="entry name" value="ER"/>
</dbReference>
<dbReference type="SMART" id="SM00829">
    <property type="entry name" value="PKS_ER"/>
    <property type="match status" value="1"/>
</dbReference>
<dbReference type="SUPFAM" id="SSF50129">
    <property type="entry name" value="GroES-like"/>
    <property type="match status" value="1"/>
</dbReference>
<dbReference type="PROSITE" id="PS52004">
    <property type="entry name" value="KS3_2"/>
    <property type="match status" value="1"/>
</dbReference>
<dbReference type="Pfam" id="PF08242">
    <property type="entry name" value="Methyltransf_12"/>
    <property type="match status" value="1"/>
</dbReference>
<keyword evidence="2" id="KW-0596">Phosphopantetheine</keyword>
<feature type="domain" description="Carrier" evidence="10">
    <location>
        <begin position="2472"/>
        <end position="2550"/>
    </location>
</feature>
<dbReference type="SUPFAM" id="SSF47336">
    <property type="entry name" value="ACP-like"/>
    <property type="match status" value="1"/>
</dbReference>
<keyword evidence="3" id="KW-0597">Phosphoprotein</keyword>
<dbReference type="InterPro" id="IPR011032">
    <property type="entry name" value="GroES-like_sf"/>
</dbReference>
<keyword evidence="14" id="KW-1185">Reference proteome</keyword>
<dbReference type="InterPro" id="IPR018201">
    <property type="entry name" value="Ketoacyl_synth_AS"/>
</dbReference>
<dbReference type="InterPro" id="IPR016036">
    <property type="entry name" value="Malonyl_transacylase_ACP-bd"/>
</dbReference>
<dbReference type="SMART" id="SM00822">
    <property type="entry name" value="PKS_KR"/>
    <property type="match status" value="1"/>
</dbReference>
<dbReference type="GO" id="GO:1901336">
    <property type="term" value="P:lactone biosynthetic process"/>
    <property type="evidence" value="ECO:0007669"/>
    <property type="project" value="UniProtKB-ARBA"/>
</dbReference>
<dbReference type="CDD" id="cd00833">
    <property type="entry name" value="PKS"/>
    <property type="match status" value="1"/>
</dbReference>
<dbReference type="Pfam" id="PF16197">
    <property type="entry name" value="KAsynt_C_assoc"/>
    <property type="match status" value="1"/>
</dbReference>
<keyword evidence="8" id="KW-0012">Acyltransferase</keyword>
<dbReference type="SMART" id="SM00825">
    <property type="entry name" value="PKS_KS"/>
    <property type="match status" value="1"/>
</dbReference>
<dbReference type="InterPro" id="IPR049552">
    <property type="entry name" value="PKS_DH_N"/>
</dbReference>
<dbReference type="Pfam" id="PF14765">
    <property type="entry name" value="PS-DH"/>
    <property type="match status" value="1"/>
</dbReference>
<evidence type="ECO:0000259" key="10">
    <source>
        <dbReference type="PROSITE" id="PS50075"/>
    </source>
</evidence>
<keyword evidence="6" id="KW-0560">Oxidoreductase</keyword>
<gene>
    <name evidence="13" type="ORF">ESCO_001459</name>
</gene>